<evidence type="ECO:0000256" key="2">
    <source>
        <dbReference type="ARBA" id="ARBA00022801"/>
    </source>
</evidence>
<evidence type="ECO:0000256" key="6">
    <source>
        <dbReference type="SAM" id="MobiDB-lite"/>
    </source>
</evidence>
<comment type="caution">
    <text evidence="7">The sequence shown here is derived from an EMBL/GenBank/DDBJ whole genome shotgun (WGS) entry which is preliminary data.</text>
</comment>
<gene>
    <name evidence="5" type="primary">USB1</name>
    <name evidence="7" type="ORF">BCR34DRAFT_595419</name>
</gene>
<dbReference type="GO" id="GO:0034477">
    <property type="term" value="P:U6 snRNA 3'-end processing"/>
    <property type="evidence" value="ECO:0007669"/>
    <property type="project" value="UniProtKB-UniRule"/>
</dbReference>
<comment type="caution">
    <text evidence="5">Lacks conserved residue(s) required for the propagation of feature annotation.</text>
</comment>
<sequence length="335" mass="37638">MALVQYPDSDEDAHVRDSKAASPVQPSPFPHPAAGLTSVKRKREARSTSPASELPPLPAAFHDFYSTNTRLSTRDDPSLHGGRKRAIPHVDGNWPSHVYLEWIPSHAESQILQNLIDSISAAIRDANSRRIKPIAVPKIEPLLRSPSAQEREDFLGTLRNKLRRAAVTPFKVHFTNLKWVPNFERNRWFLVLCIAKPLQDELNRILEACNDAAEKHKHPRLYDGGQGEVEPMQRSPSGNATKRRKSMSKAIVFTKTRVVSLDRTDMFHISIAWNLEEPAQEWTDLVQSLAPEQELRPPDTLFHVVKVRIGNIVHTIELGSKRTNIEKGGGLLGLG</sequence>
<dbReference type="HAMAP" id="MF_03040">
    <property type="entry name" value="USB1"/>
    <property type="match status" value="1"/>
</dbReference>
<name>A0A1Y2AA65_9PLEO</name>
<dbReference type="Proteomes" id="UP000193144">
    <property type="component" value="Unassembled WGS sequence"/>
</dbReference>
<dbReference type="AlphaFoldDB" id="A0A1Y2AA65"/>
<dbReference type="PANTHER" id="PTHR13522">
    <property type="entry name" value="U6 SNRNA PHOSPHODIESTERASE 1"/>
    <property type="match status" value="1"/>
</dbReference>
<accession>A0A1Y2AA65</accession>
<comment type="subcellular location">
    <subcellularLocation>
        <location evidence="5">Nucleus</location>
    </subcellularLocation>
</comment>
<keyword evidence="3" id="KW-0456">Lyase</keyword>
<dbReference type="Pfam" id="PF09749">
    <property type="entry name" value="HVSL"/>
    <property type="match status" value="1"/>
</dbReference>
<evidence type="ECO:0000256" key="3">
    <source>
        <dbReference type="ARBA" id="ARBA00023239"/>
    </source>
</evidence>
<dbReference type="GO" id="GO:0005634">
    <property type="term" value="C:nucleus"/>
    <property type="evidence" value="ECO:0007669"/>
    <property type="project" value="UniProtKB-SubCell"/>
</dbReference>
<proteinExistence type="inferred from homology"/>
<comment type="function">
    <text evidence="5">Phosphodiesterase responsible for the U6 snRNA 3' end processing. Acts as an exoribonuclease (RNase) responsible for trimming the poly(U) tract of the last nucleotides in the pre-U6 snRNA molecule, leading to the formation of mature U6 snRNA.</text>
</comment>
<dbReference type="OrthoDB" id="49151at2759"/>
<keyword evidence="4 5" id="KW-0539">Nucleus</keyword>
<dbReference type="STRING" id="1231657.A0A1Y2AA65"/>
<evidence type="ECO:0000256" key="1">
    <source>
        <dbReference type="ARBA" id="ARBA00022722"/>
    </source>
</evidence>
<protein>
    <recommendedName>
        <fullName evidence="5">U6 snRNA phosphodiesterase</fullName>
        <ecNumber evidence="5">3.1.4.-</ecNumber>
    </recommendedName>
</protein>
<dbReference type="GO" id="GO:1990838">
    <property type="term" value="F:poly(U)-specific exoribonuclease activity, producing 3' uridine cyclic phosphate ends"/>
    <property type="evidence" value="ECO:0007669"/>
    <property type="project" value="UniProtKB-UniRule"/>
</dbReference>
<organism evidence="7 8">
    <name type="scientific">Clohesyomyces aquaticus</name>
    <dbReference type="NCBI Taxonomy" id="1231657"/>
    <lineage>
        <taxon>Eukaryota</taxon>
        <taxon>Fungi</taxon>
        <taxon>Dikarya</taxon>
        <taxon>Ascomycota</taxon>
        <taxon>Pezizomycotina</taxon>
        <taxon>Dothideomycetes</taxon>
        <taxon>Pleosporomycetidae</taxon>
        <taxon>Pleosporales</taxon>
        <taxon>Lindgomycetaceae</taxon>
        <taxon>Clohesyomyces</taxon>
    </lineage>
</organism>
<feature type="region of interest" description="Disordered" evidence="6">
    <location>
        <begin position="1"/>
        <end position="59"/>
    </location>
</feature>
<dbReference type="PANTHER" id="PTHR13522:SF3">
    <property type="entry name" value="U6 SNRNA PHOSPHODIESTERASE 1"/>
    <property type="match status" value="1"/>
</dbReference>
<evidence type="ECO:0000256" key="4">
    <source>
        <dbReference type="ARBA" id="ARBA00023242"/>
    </source>
</evidence>
<dbReference type="EMBL" id="MCFA01000002">
    <property type="protein sequence ID" value="ORY19453.1"/>
    <property type="molecule type" value="Genomic_DNA"/>
</dbReference>
<keyword evidence="1 5" id="KW-0540">Nuclease</keyword>
<feature type="region of interest" description="Disordered" evidence="6">
    <location>
        <begin position="218"/>
        <end position="246"/>
    </location>
</feature>
<reference evidence="7 8" key="1">
    <citation type="submission" date="2016-07" db="EMBL/GenBank/DDBJ databases">
        <title>Pervasive Adenine N6-methylation of Active Genes in Fungi.</title>
        <authorList>
            <consortium name="DOE Joint Genome Institute"/>
            <person name="Mondo S.J."/>
            <person name="Dannebaum R.O."/>
            <person name="Kuo R.C."/>
            <person name="Labutti K."/>
            <person name="Haridas S."/>
            <person name="Kuo A."/>
            <person name="Salamov A."/>
            <person name="Ahrendt S.R."/>
            <person name="Lipzen A."/>
            <person name="Sullivan W."/>
            <person name="Andreopoulos W.B."/>
            <person name="Clum A."/>
            <person name="Lindquist E."/>
            <person name="Daum C."/>
            <person name="Ramamoorthy G.K."/>
            <person name="Gryganskyi A."/>
            <person name="Culley D."/>
            <person name="Magnuson J.K."/>
            <person name="James T.Y."/>
            <person name="O'Malley M.A."/>
            <person name="Stajich J.E."/>
            <person name="Spatafora J.W."/>
            <person name="Visel A."/>
            <person name="Grigoriev I.V."/>
        </authorList>
    </citation>
    <scope>NUCLEOTIDE SEQUENCE [LARGE SCALE GENOMIC DNA]</scope>
    <source>
        <strain evidence="7 8">CBS 115471</strain>
    </source>
</reference>
<feature type="active site" description="Proton donor/acceptor" evidence="5">
    <location>
        <position position="268"/>
    </location>
</feature>
<dbReference type="Gene3D" id="3.90.1140.10">
    <property type="entry name" value="Cyclic phosphodiesterase"/>
    <property type="match status" value="1"/>
</dbReference>
<dbReference type="GO" id="GO:0016829">
    <property type="term" value="F:lyase activity"/>
    <property type="evidence" value="ECO:0007669"/>
    <property type="project" value="UniProtKB-KW"/>
</dbReference>
<keyword evidence="2 5" id="KW-0378">Hydrolase</keyword>
<dbReference type="InterPro" id="IPR027521">
    <property type="entry name" value="Usb1"/>
</dbReference>
<evidence type="ECO:0000313" key="8">
    <source>
        <dbReference type="Proteomes" id="UP000193144"/>
    </source>
</evidence>
<evidence type="ECO:0000256" key="5">
    <source>
        <dbReference type="HAMAP-Rule" id="MF_03040"/>
    </source>
</evidence>
<keyword evidence="8" id="KW-1185">Reference proteome</keyword>
<evidence type="ECO:0000313" key="7">
    <source>
        <dbReference type="EMBL" id="ORY19453.1"/>
    </source>
</evidence>
<comment type="similarity">
    <text evidence="5">Belongs to the 2H phosphoesterase superfamily. USB1 family.</text>
</comment>
<dbReference type="EC" id="3.1.4.-" evidence="5"/>